<keyword evidence="1" id="KW-0472">Membrane</keyword>
<keyword evidence="5" id="KW-1185">Reference proteome</keyword>
<evidence type="ECO:0000256" key="2">
    <source>
        <dbReference type="SAM" id="Coils"/>
    </source>
</evidence>
<feature type="coiled-coil region" evidence="2">
    <location>
        <begin position="261"/>
        <end position="288"/>
    </location>
</feature>
<dbReference type="InterPro" id="IPR006665">
    <property type="entry name" value="OmpA-like"/>
</dbReference>
<dbReference type="GO" id="GO:0016020">
    <property type="term" value="C:membrane"/>
    <property type="evidence" value="ECO:0007669"/>
    <property type="project" value="UniProtKB-UniRule"/>
</dbReference>
<dbReference type="SUPFAM" id="SSF103088">
    <property type="entry name" value="OmpA-like"/>
    <property type="match status" value="1"/>
</dbReference>
<dbReference type="Proteomes" id="UP000616201">
    <property type="component" value="Unassembled WGS sequence"/>
</dbReference>
<proteinExistence type="predicted"/>
<comment type="caution">
    <text evidence="4">The sequence shown here is derived from an EMBL/GenBank/DDBJ whole genome shotgun (WGS) entry which is preliminary data.</text>
</comment>
<organism evidence="4 5">
    <name type="scientific">Sphingobacterium hungaricum</name>
    <dbReference type="NCBI Taxonomy" id="2082723"/>
    <lineage>
        <taxon>Bacteria</taxon>
        <taxon>Pseudomonadati</taxon>
        <taxon>Bacteroidota</taxon>
        <taxon>Sphingobacteriia</taxon>
        <taxon>Sphingobacteriales</taxon>
        <taxon>Sphingobacteriaceae</taxon>
        <taxon>Sphingobacterium</taxon>
    </lineage>
</organism>
<name>A0A928UYR0_9SPHI</name>
<dbReference type="PROSITE" id="PS51123">
    <property type="entry name" value="OMPA_2"/>
    <property type="match status" value="1"/>
</dbReference>
<accession>A0A928UYR0</accession>
<dbReference type="Gene3D" id="3.30.1330.60">
    <property type="entry name" value="OmpA-like domain"/>
    <property type="match status" value="1"/>
</dbReference>
<sequence>MLCTHHLSTERIRLFLGILFLTAITNSSFGQQSTLNLKKDTVVVESDDRYAVTTNKFWDNWFIGAGAGAQIYFSDHNRQMKFGDRLSPAYQFNIGKWFTPGIGVRAGVSGLTVYGVTQNKSHSTGEIYDASKSLEKQEFDFYHLHGDVLFNLTNIFAGYKENRFYSISPYAGLGWMQVVDDPKAKEVSANVGLYNAFRLGRAVDLTLDFRGSLVNDRLDGEEGGRMQEGLLSTTLGLVYKFNKREWRRPSTTTISYDEAALNAIQNRINTLETDNETLRKQLADAKTKTVTDVKVENRILAAPILVTFPINKSTVSNEARVNLGFFAKVINEGSSSVVYKVTGYADKGTGTPRINDRLSKARAEAIYKVLVKEFGVSESQLEVSHEGGVDNMFYNDPRLSRAVITIAK</sequence>
<dbReference type="InterPro" id="IPR050330">
    <property type="entry name" value="Bact_OuterMem_StrucFunc"/>
</dbReference>
<evidence type="ECO:0000259" key="3">
    <source>
        <dbReference type="PROSITE" id="PS51123"/>
    </source>
</evidence>
<evidence type="ECO:0000313" key="4">
    <source>
        <dbReference type="EMBL" id="MBE8713841.1"/>
    </source>
</evidence>
<feature type="domain" description="OmpA-like" evidence="3">
    <location>
        <begin position="295"/>
        <end position="408"/>
    </location>
</feature>
<protein>
    <submittedName>
        <fullName evidence="4">Cell envelope biogenesis protein OmpA</fullName>
    </submittedName>
</protein>
<dbReference type="InterPro" id="IPR036737">
    <property type="entry name" value="OmpA-like_sf"/>
</dbReference>
<dbReference type="RefSeq" id="WP_196933990.1">
    <property type="nucleotide sequence ID" value="NZ_MU158697.1"/>
</dbReference>
<keyword evidence="2" id="KW-0175">Coiled coil</keyword>
<dbReference type="PANTHER" id="PTHR30329:SF21">
    <property type="entry name" value="LIPOPROTEIN YIAD-RELATED"/>
    <property type="match status" value="1"/>
</dbReference>
<reference evidence="4" key="1">
    <citation type="submission" date="2018-02" db="EMBL/GenBank/DDBJ databases">
        <authorList>
            <person name="Vasarhelyi B.M."/>
            <person name="Deshmukh S."/>
            <person name="Balint B."/>
            <person name="Kukolya J."/>
        </authorList>
    </citation>
    <scope>NUCLEOTIDE SEQUENCE</scope>
    <source>
        <strain evidence="4">KB22</strain>
    </source>
</reference>
<evidence type="ECO:0000256" key="1">
    <source>
        <dbReference type="PROSITE-ProRule" id="PRU00473"/>
    </source>
</evidence>
<dbReference type="EMBL" id="PRDK01000005">
    <property type="protein sequence ID" value="MBE8713841.1"/>
    <property type="molecule type" value="Genomic_DNA"/>
</dbReference>
<gene>
    <name evidence="4" type="ORF">C4F49_09125</name>
</gene>
<dbReference type="Pfam" id="PF00691">
    <property type="entry name" value="OmpA"/>
    <property type="match status" value="1"/>
</dbReference>
<dbReference type="AlphaFoldDB" id="A0A928UYR0"/>
<evidence type="ECO:0000313" key="5">
    <source>
        <dbReference type="Proteomes" id="UP000616201"/>
    </source>
</evidence>
<dbReference type="PANTHER" id="PTHR30329">
    <property type="entry name" value="STATOR ELEMENT OF FLAGELLAR MOTOR COMPLEX"/>
    <property type="match status" value="1"/>
</dbReference>